<feature type="compositionally biased region" description="Polar residues" evidence="5">
    <location>
        <begin position="293"/>
        <end position="302"/>
    </location>
</feature>
<accession>A0A6N9HA63</accession>
<evidence type="ECO:0000256" key="1">
    <source>
        <dbReference type="ARBA" id="ARBA00022801"/>
    </source>
</evidence>
<comment type="caution">
    <text evidence="6">The sequence shown here is derived from an EMBL/GenBank/DDBJ whole genome shotgun (WGS) entry which is preliminary data.</text>
</comment>
<reference evidence="6 7" key="1">
    <citation type="submission" date="2020-01" db="EMBL/GenBank/DDBJ databases">
        <authorList>
            <person name="Deng T."/>
        </authorList>
    </citation>
    <scope>NUCLEOTIDE SEQUENCE [LARGE SCALE GENOMIC DNA]</scope>
    <source>
        <strain evidence="6 7">5221</strain>
    </source>
</reference>
<dbReference type="EMBL" id="WWEQ01000066">
    <property type="protein sequence ID" value="MYM20656.1"/>
    <property type="molecule type" value="Genomic_DNA"/>
</dbReference>
<dbReference type="AlphaFoldDB" id="A0A6N9HA63"/>
<feature type="region of interest" description="Disordered" evidence="5">
    <location>
        <begin position="280"/>
        <end position="302"/>
    </location>
</feature>
<dbReference type="RefSeq" id="WP_160954070.1">
    <property type="nucleotide sequence ID" value="NZ_WWEQ01000066.1"/>
</dbReference>
<comment type="function">
    <text evidence="2">Removes the phosphate from trehalose 6-phosphate to produce free trehalose.</text>
</comment>
<dbReference type="InterPro" id="IPR003337">
    <property type="entry name" value="Trehalose_PPase"/>
</dbReference>
<proteinExistence type="predicted"/>
<evidence type="ECO:0000256" key="3">
    <source>
        <dbReference type="ARBA" id="ARBA00024253"/>
    </source>
</evidence>
<dbReference type="GO" id="GO:0004805">
    <property type="term" value="F:trehalose-phosphatase activity"/>
    <property type="evidence" value="ECO:0007669"/>
    <property type="project" value="InterPro"/>
</dbReference>
<dbReference type="PANTHER" id="PTHR43768:SF3">
    <property type="entry name" value="TREHALOSE 6-PHOSPHATE PHOSPHATASE"/>
    <property type="match status" value="1"/>
</dbReference>
<evidence type="ECO:0000256" key="5">
    <source>
        <dbReference type="SAM" id="MobiDB-lite"/>
    </source>
</evidence>
<protein>
    <recommendedName>
        <fullName evidence="3">Trehalose-phosphate phosphatase</fullName>
    </recommendedName>
    <alternativeName>
        <fullName evidence="4">Trehalose-6-phosphate phosphatase</fullName>
    </alternativeName>
</protein>
<dbReference type="SUPFAM" id="SSF56784">
    <property type="entry name" value="HAD-like"/>
    <property type="match status" value="1"/>
</dbReference>
<keyword evidence="1" id="KW-0378">Hydrolase</keyword>
<organism evidence="6 7">
    <name type="scientific">Brevibacterium rongguiense</name>
    <dbReference type="NCBI Taxonomy" id="2695267"/>
    <lineage>
        <taxon>Bacteria</taxon>
        <taxon>Bacillati</taxon>
        <taxon>Actinomycetota</taxon>
        <taxon>Actinomycetes</taxon>
        <taxon>Micrococcales</taxon>
        <taxon>Brevibacteriaceae</taxon>
        <taxon>Brevibacterium</taxon>
    </lineage>
</organism>
<evidence type="ECO:0000313" key="6">
    <source>
        <dbReference type="EMBL" id="MYM20656.1"/>
    </source>
</evidence>
<dbReference type="GO" id="GO:0005992">
    <property type="term" value="P:trehalose biosynthetic process"/>
    <property type="evidence" value="ECO:0007669"/>
    <property type="project" value="InterPro"/>
</dbReference>
<dbReference type="Pfam" id="PF02358">
    <property type="entry name" value="Trehalose_PPase"/>
    <property type="match status" value="1"/>
</dbReference>
<dbReference type="InterPro" id="IPR044651">
    <property type="entry name" value="OTSB-like"/>
</dbReference>
<dbReference type="Gene3D" id="3.40.50.1000">
    <property type="entry name" value="HAD superfamily/HAD-like"/>
    <property type="match status" value="1"/>
</dbReference>
<evidence type="ECO:0000256" key="4">
    <source>
        <dbReference type="ARBA" id="ARBA00031957"/>
    </source>
</evidence>
<dbReference type="Proteomes" id="UP000469215">
    <property type="component" value="Unassembled WGS sequence"/>
</dbReference>
<sequence>MSADVPGPPRAEALRALAHAPSLLIALDFDGVLAPLQDDPATSAPLPESARAVRRLAALPGTFVGYISGRPLEVLRELSQAPAPAVFVGSHGAEEDFSALGAADPGTADRGAGPDTADPLAPDAGERRTLARLDAAFADISGDVDDDGFWMESKPLGRAFHTRDARPGAARAVGERLDEVAAAVPEARVVRGKDVYEFTTRHVTKGDGLRAMLARTGAAAALYVGDDVTDEDAFAVLTGVPGGLGVKVGAGETAAEARIGAPSDVAALLAGLADARAQAVAAPQREPAGASEARSTSSGATE</sequence>
<dbReference type="Gene3D" id="3.30.70.1020">
    <property type="entry name" value="Trehalose-6-phosphate phosphatase related protein, domain 2"/>
    <property type="match status" value="1"/>
</dbReference>
<feature type="region of interest" description="Disordered" evidence="5">
    <location>
        <begin position="98"/>
        <end position="123"/>
    </location>
</feature>
<dbReference type="PANTHER" id="PTHR43768">
    <property type="entry name" value="TREHALOSE 6-PHOSPHATE PHOSPHATASE"/>
    <property type="match status" value="1"/>
</dbReference>
<gene>
    <name evidence="6" type="ORF">GSY69_11970</name>
</gene>
<evidence type="ECO:0000256" key="2">
    <source>
        <dbReference type="ARBA" id="ARBA00024179"/>
    </source>
</evidence>
<keyword evidence="7" id="KW-1185">Reference proteome</keyword>
<evidence type="ECO:0000313" key="7">
    <source>
        <dbReference type="Proteomes" id="UP000469215"/>
    </source>
</evidence>
<dbReference type="InterPro" id="IPR036412">
    <property type="entry name" value="HAD-like_sf"/>
</dbReference>
<name>A0A6N9HA63_9MICO</name>
<dbReference type="InterPro" id="IPR023214">
    <property type="entry name" value="HAD_sf"/>
</dbReference>